<dbReference type="SMART" id="SM00903">
    <property type="entry name" value="Flavin_Reduct"/>
    <property type="match status" value="1"/>
</dbReference>
<dbReference type="RefSeq" id="WP_376891524.1">
    <property type="nucleotide sequence ID" value="NZ_JBHULS010000001.1"/>
</dbReference>
<gene>
    <name evidence="6" type="ORF">ACFSQP_02525</name>
</gene>
<dbReference type="Pfam" id="PF01613">
    <property type="entry name" value="Flavin_Reduct"/>
    <property type="match status" value="1"/>
</dbReference>
<evidence type="ECO:0000313" key="7">
    <source>
        <dbReference type="Proteomes" id="UP001597472"/>
    </source>
</evidence>
<keyword evidence="6" id="KW-0560">Oxidoreductase</keyword>
<evidence type="ECO:0000256" key="3">
    <source>
        <dbReference type="ARBA" id="ARBA00022643"/>
    </source>
</evidence>
<evidence type="ECO:0000256" key="4">
    <source>
        <dbReference type="ARBA" id="ARBA00038054"/>
    </source>
</evidence>
<feature type="domain" description="Flavin reductase like" evidence="5">
    <location>
        <begin position="26"/>
        <end position="180"/>
    </location>
</feature>
<keyword evidence="3" id="KW-0288">FMN</keyword>
<dbReference type="SUPFAM" id="SSF50475">
    <property type="entry name" value="FMN-binding split barrel"/>
    <property type="match status" value="1"/>
</dbReference>
<protein>
    <submittedName>
        <fullName evidence="6">Flavin reductase family protein</fullName>
        <ecNumber evidence="6">1.5.1.-</ecNumber>
    </submittedName>
</protein>
<dbReference type="EMBL" id="JBHULS010000001">
    <property type="protein sequence ID" value="MFD2550683.1"/>
    <property type="molecule type" value="Genomic_DNA"/>
</dbReference>
<dbReference type="InterPro" id="IPR002563">
    <property type="entry name" value="Flavin_Rdtase-like_dom"/>
</dbReference>
<dbReference type="PANTHER" id="PTHR33798">
    <property type="entry name" value="FLAVOPROTEIN OXYGENASE"/>
    <property type="match status" value="1"/>
</dbReference>
<dbReference type="GO" id="GO:0016491">
    <property type="term" value="F:oxidoreductase activity"/>
    <property type="evidence" value="ECO:0007669"/>
    <property type="project" value="UniProtKB-KW"/>
</dbReference>
<evidence type="ECO:0000256" key="1">
    <source>
        <dbReference type="ARBA" id="ARBA00001917"/>
    </source>
</evidence>
<proteinExistence type="inferred from homology"/>
<dbReference type="InterPro" id="IPR012349">
    <property type="entry name" value="Split_barrel_FMN-bd"/>
</dbReference>
<dbReference type="PANTHER" id="PTHR33798:SF5">
    <property type="entry name" value="FLAVIN REDUCTASE LIKE DOMAIN-CONTAINING PROTEIN"/>
    <property type="match status" value="1"/>
</dbReference>
<name>A0ABW5KQU4_9FLAO</name>
<comment type="caution">
    <text evidence="6">The sequence shown here is derived from an EMBL/GenBank/DDBJ whole genome shotgun (WGS) entry which is preliminary data.</text>
</comment>
<comment type="similarity">
    <text evidence="4">Belongs to the flavoredoxin family.</text>
</comment>
<dbReference type="EC" id="1.5.1.-" evidence="6"/>
<evidence type="ECO:0000313" key="6">
    <source>
        <dbReference type="EMBL" id="MFD2550683.1"/>
    </source>
</evidence>
<accession>A0ABW5KQU4</accession>
<comment type="cofactor">
    <cofactor evidence="1">
        <name>FMN</name>
        <dbReference type="ChEBI" id="CHEBI:58210"/>
    </cofactor>
</comment>
<evidence type="ECO:0000256" key="2">
    <source>
        <dbReference type="ARBA" id="ARBA00022630"/>
    </source>
</evidence>
<evidence type="ECO:0000259" key="5">
    <source>
        <dbReference type="SMART" id="SM00903"/>
    </source>
</evidence>
<reference evidence="7" key="1">
    <citation type="journal article" date="2019" name="Int. J. Syst. Evol. Microbiol.">
        <title>The Global Catalogue of Microorganisms (GCM) 10K type strain sequencing project: providing services to taxonomists for standard genome sequencing and annotation.</title>
        <authorList>
            <consortium name="The Broad Institute Genomics Platform"/>
            <consortium name="The Broad Institute Genome Sequencing Center for Infectious Disease"/>
            <person name="Wu L."/>
            <person name="Ma J."/>
        </authorList>
    </citation>
    <scope>NUCLEOTIDE SEQUENCE [LARGE SCALE GENOMIC DNA]</scope>
    <source>
        <strain evidence="7">KCTC 42587</strain>
    </source>
</reference>
<keyword evidence="2" id="KW-0285">Flavoprotein</keyword>
<sequence>MITRFSLADISNMEHLYKINLINSCSGFKSANLIATKSAAGLENVAIFSSVTHVGSEPPLLGVFMRPTTVTRHTYDNIKETGVYTLNHVHQNIIKEAHHTSAKYPREISEFTMAGLTPDYKPGISVPFVASAPVQMHMKFVEEYPIKANGTILIIGRITDLFIQEDLIEPDGFVNLSKGKVATINGLDGYAVPSLNERHAYQRPKNSLIK</sequence>
<keyword evidence="7" id="KW-1185">Reference proteome</keyword>
<dbReference type="Proteomes" id="UP001597472">
    <property type="component" value="Unassembled WGS sequence"/>
</dbReference>
<dbReference type="Gene3D" id="2.30.110.10">
    <property type="entry name" value="Electron Transport, Fmn-binding Protein, Chain A"/>
    <property type="match status" value="1"/>
</dbReference>
<organism evidence="6 7">
    <name type="scientific">Bizionia sediminis</name>
    <dbReference type="NCBI Taxonomy" id="1737064"/>
    <lineage>
        <taxon>Bacteria</taxon>
        <taxon>Pseudomonadati</taxon>
        <taxon>Bacteroidota</taxon>
        <taxon>Flavobacteriia</taxon>
        <taxon>Flavobacteriales</taxon>
        <taxon>Flavobacteriaceae</taxon>
        <taxon>Bizionia</taxon>
    </lineage>
</organism>